<accession>A0A371K2G8</accession>
<dbReference type="Gene3D" id="2.30.30.90">
    <property type="match status" value="1"/>
</dbReference>
<feature type="domain" description="Ferrous iron transporter FeoA-like" evidence="2">
    <location>
        <begin position="1"/>
        <end position="77"/>
    </location>
</feature>
<reference evidence="3 4" key="1">
    <citation type="submission" date="2018-08" db="EMBL/GenBank/DDBJ databases">
        <title>Lysobacter sp. zong2l5, whole genome shotgun sequence.</title>
        <authorList>
            <person name="Zhang X."/>
            <person name="Feng G."/>
            <person name="Zhu H."/>
        </authorList>
    </citation>
    <scope>NUCLEOTIDE SEQUENCE [LARGE SCALE GENOMIC DNA]</scope>
    <source>
        <strain evidence="4">zong2l5</strain>
    </source>
</reference>
<dbReference type="PANTHER" id="PTHR42954:SF2">
    <property type="entry name" value="FE(2+) TRANSPORT PROTEIN A"/>
    <property type="match status" value="1"/>
</dbReference>
<dbReference type="SUPFAM" id="SSF50037">
    <property type="entry name" value="C-terminal domain of transcriptional repressors"/>
    <property type="match status" value="1"/>
</dbReference>
<dbReference type="PANTHER" id="PTHR42954">
    <property type="entry name" value="FE(2+) TRANSPORT PROTEIN A"/>
    <property type="match status" value="1"/>
</dbReference>
<keyword evidence="4" id="KW-1185">Reference proteome</keyword>
<gene>
    <name evidence="3" type="ORF">DX914_02970</name>
</gene>
<dbReference type="GO" id="GO:0046914">
    <property type="term" value="F:transition metal ion binding"/>
    <property type="evidence" value="ECO:0007669"/>
    <property type="project" value="InterPro"/>
</dbReference>
<proteinExistence type="predicted"/>
<evidence type="ECO:0000313" key="3">
    <source>
        <dbReference type="EMBL" id="RDZ28121.1"/>
    </source>
</evidence>
<keyword evidence="1" id="KW-0408">Iron</keyword>
<dbReference type="SMART" id="SM00899">
    <property type="entry name" value="FeoA"/>
    <property type="match status" value="1"/>
</dbReference>
<organism evidence="3 4">
    <name type="scientific">Lysobacter silvisoli</name>
    <dbReference type="NCBI Taxonomy" id="2293254"/>
    <lineage>
        <taxon>Bacteria</taxon>
        <taxon>Pseudomonadati</taxon>
        <taxon>Pseudomonadota</taxon>
        <taxon>Gammaproteobacteria</taxon>
        <taxon>Lysobacterales</taxon>
        <taxon>Lysobacteraceae</taxon>
        <taxon>Lysobacter</taxon>
    </lineage>
</organism>
<dbReference type="InterPro" id="IPR007167">
    <property type="entry name" value="Fe-transptr_FeoA-like"/>
</dbReference>
<dbReference type="RefSeq" id="WP_115857563.1">
    <property type="nucleotide sequence ID" value="NZ_QTSU01000001.1"/>
</dbReference>
<dbReference type="Proteomes" id="UP000264492">
    <property type="component" value="Unassembled WGS sequence"/>
</dbReference>
<comment type="caution">
    <text evidence="3">The sequence shown here is derived from an EMBL/GenBank/DDBJ whole genome shotgun (WGS) entry which is preliminary data.</text>
</comment>
<protein>
    <submittedName>
        <fullName evidence="3">Ferrous iron transport protein A</fullName>
    </submittedName>
</protein>
<sequence length="84" mass="9210">MKLSELPRRVAATVESVEDQAPNDAIARRLRELGFVQGERVEVMAAGPIFAEPLLVQIGYTRFALRRSEAARIKVAVDKSGSEA</sequence>
<evidence type="ECO:0000313" key="4">
    <source>
        <dbReference type="Proteomes" id="UP000264492"/>
    </source>
</evidence>
<dbReference type="OrthoDB" id="559009at2"/>
<dbReference type="InterPro" id="IPR052713">
    <property type="entry name" value="FeoA"/>
</dbReference>
<dbReference type="Pfam" id="PF04023">
    <property type="entry name" value="FeoA"/>
    <property type="match status" value="1"/>
</dbReference>
<dbReference type="InterPro" id="IPR008988">
    <property type="entry name" value="Transcriptional_repressor_C"/>
</dbReference>
<name>A0A371K2G8_9GAMM</name>
<dbReference type="EMBL" id="QTSU01000001">
    <property type="protein sequence ID" value="RDZ28121.1"/>
    <property type="molecule type" value="Genomic_DNA"/>
</dbReference>
<dbReference type="InterPro" id="IPR038157">
    <property type="entry name" value="FeoA_core_dom"/>
</dbReference>
<evidence type="ECO:0000256" key="1">
    <source>
        <dbReference type="ARBA" id="ARBA00023004"/>
    </source>
</evidence>
<dbReference type="AlphaFoldDB" id="A0A371K2G8"/>
<evidence type="ECO:0000259" key="2">
    <source>
        <dbReference type="SMART" id="SM00899"/>
    </source>
</evidence>